<organism evidence="2 3">
    <name type="scientific">Methyloceanibacter caenitepidi</name>
    <dbReference type="NCBI Taxonomy" id="1384459"/>
    <lineage>
        <taxon>Bacteria</taxon>
        <taxon>Pseudomonadati</taxon>
        <taxon>Pseudomonadota</taxon>
        <taxon>Alphaproteobacteria</taxon>
        <taxon>Hyphomicrobiales</taxon>
        <taxon>Hyphomicrobiaceae</taxon>
        <taxon>Methyloceanibacter</taxon>
    </lineage>
</organism>
<gene>
    <name evidence="2" type="ORF">GL4_0161</name>
</gene>
<evidence type="ECO:0000259" key="1">
    <source>
        <dbReference type="Pfam" id="PF16242"/>
    </source>
</evidence>
<dbReference type="PANTHER" id="PTHR34818">
    <property type="entry name" value="PROTEIN BLI-3"/>
    <property type="match status" value="1"/>
</dbReference>
<dbReference type="KEGG" id="mcg:GL4_0161"/>
<dbReference type="SUPFAM" id="SSF50475">
    <property type="entry name" value="FMN-binding split barrel"/>
    <property type="match status" value="1"/>
</dbReference>
<dbReference type="InterPro" id="IPR052917">
    <property type="entry name" value="Stress-Dev_Protein"/>
</dbReference>
<reference evidence="2 3" key="1">
    <citation type="submission" date="2014-09" db="EMBL/GenBank/DDBJ databases">
        <title>Genome sequencing of Methyloceanibacter caenitepidi Gela4.</title>
        <authorList>
            <person name="Takeuchi M."/>
            <person name="Susumu S."/>
            <person name="Kamagata Y."/>
            <person name="Oshima K."/>
            <person name="Hattori M."/>
            <person name="Iwasaki W."/>
        </authorList>
    </citation>
    <scope>NUCLEOTIDE SEQUENCE [LARGE SCALE GENOMIC DNA]</scope>
    <source>
        <strain evidence="2 3">Gela4</strain>
    </source>
</reference>
<feature type="domain" description="General stress protein FMN-binding split barrel" evidence="1">
    <location>
        <begin position="1"/>
        <end position="131"/>
    </location>
</feature>
<evidence type="ECO:0000313" key="2">
    <source>
        <dbReference type="EMBL" id="BAQ15631.1"/>
    </source>
</evidence>
<dbReference type="Gene3D" id="2.30.110.10">
    <property type="entry name" value="Electron Transport, Fmn-binding Protein, Chain A"/>
    <property type="match status" value="1"/>
</dbReference>
<dbReference type="HOGENOM" id="CLU_091428_1_1_5"/>
<dbReference type="EMBL" id="AP014648">
    <property type="protein sequence ID" value="BAQ15631.1"/>
    <property type="molecule type" value="Genomic_DNA"/>
</dbReference>
<dbReference type="InterPro" id="IPR012349">
    <property type="entry name" value="Split_barrel_FMN-bd"/>
</dbReference>
<dbReference type="InterPro" id="IPR038725">
    <property type="entry name" value="YdaG_split_barrel_FMN-bd"/>
</dbReference>
<evidence type="ECO:0000313" key="3">
    <source>
        <dbReference type="Proteomes" id="UP000031643"/>
    </source>
</evidence>
<dbReference type="Pfam" id="PF16242">
    <property type="entry name" value="Pyrid_ox_like"/>
    <property type="match status" value="1"/>
</dbReference>
<keyword evidence="3" id="KW-1185">Reference proteome</keyword>
<dbReference type="PANTHER" id="PTHR34818:SF1">
    <property type="entry name" value="PROTEIN BLI-3"/>
    <property type="match status" value="1"/>
</dbReference>
<dbReference type="STRING" id="1384459.GL4_0161"/>
<sequence length="143" mass="16123">MLTTNAIDGPRARPMEARPDRDNEVIWFLTDRRGLKDDEVKAHSGVCLCFIHPDERAYLSLTGRASVGRDPKRARSLWNKKQEAWWDGPDDPNLMVMRVELTRAEMWDGPASSAVAALEFARARATGQKPDLGENRKSTINFG</sequence>
<proteinExistence type="predicted"/>
<dbReference type="AlphaFoldDB" id="A0A0A8JYY1"/>
<protein>
    <submittedName>
        <fullName evidence="2">General stress protein</fullName>
    </submittedName>
</protein>
<accession>A0A0A8JYY1</accession>
<name>A0A0A8JYY1_9HYPH</name>
<dbReference type="Proteomes" id="UP000031643">
    <property type="component" value="Chromosome"/>
</dbReference>